<evidence type="ECO:0000313" key="1">
    <source>
        <dbReference type="EMBL" id="MDV0840362.1"/>
    </source>
</evidence>
<protein>
    <submittedName>
        <fullName evidence="1">Uncharacterized protein</fullName>
    </submittedName>
</protein>
<evidence type="ECO:0000313" key="2">
    <source>
        <dbReference type="Proteomes" id="UP001284547"/>
    </source>
</evidence>
<dbReference type="Proteomes" id="UP001284547">
    <property type="component" value="Unassembled WGS sequence"/>
</dbReference>
<gene>
    <name evidence="1" type="ORF">RZP41_03560</name>
</gene>
<accession>A0AAW8XH79</accession>
<sequence>MDLDGQVNIRRDIDNEAFKHRLEISEAITDALSNQNRPQNNSFIDFIHHFNDSLFERYVSNDAFDLRRYVQDVHLTRVVGYDTKRVTPLLGAFYLQNNADLILSRIGDEILKQEELLVKKDSALTPDGGSEKMDMVPILEKNTVQSGLWLAPQLSLWARTRGAREFVQKIDRLLDSKNKKIVIQLEPMY</sequence>
<dbReference type="RefSeq" id="WP_227549699.1">
    <property type="nucleotide sequence ID" value="NZ_JAOUTP010000018.1"/>
</dbReference>
<comment type="caution">
    <text evidence="1">The sequence shown here is derived from an EMBL/GenBank/DDBJ whole genome shotgun (WGS) entry which is preliminary data.</text>
</comment>
<reference evidence="1" key="1">
    <citation type="submission" date="2023-10" db="EMBL/GenBank/DDBJ databases">
        <title>Surveillance and assessment of the effects of hospital wastewater treatment on clearance of pathogenic bacterial and antimicrobial resistance genes.</title>
        <authorList>
            <person name="Wu Y."/>
        </authorList>
    </citation>
    <scope>NUCLEOTIDE SEQUENCE</scope>
    <source>
        <strain evidence="1">23-M-SRM-33-1</strain>
    </source>
</reference>
<dbReference type="AlphaFoldDB" id="A0AAW8XH79"/>
<organism evidence="1 2">
    <name type="scientific">Klebsiella quasipneumoniae subsp. quasipneumoniae</name>
    <dbReference type="NCBI Taxonomy" id="1667327"/>
    <lineage>
        <taxon>Bacteria</taxon>
        <taxon>Pseudomonadati</taxon>
        <taxon>Pseudomonadota</taxon>
        <taxon>Gammaproteobacteria</taxon>
        <taxon>Enterobacterales</taxon>
        <taxon>Enterobacteriaceae</taxon>
        <taxon>Klebsiella/Raoultella group</taxon>
        <taxon>Klebsiella</taxon>
        <taxon>Klebsiella pneumoniae complex</taxon>
    </lineage>
</organism>
<name>A0AAW8XH79_9ENTR</name>
<dbReference type="EMBL" id="JAWHZD010000002">
    <property type="protein sequence ID" value="MDV0840362.1"/>
    <property type="molecule type" value="Genomic_DNA"/>
</dbReference>
<proteinExistence type="predicted"/>